<feature type="non-terminal residue" evidence="2">
    <location>
        <position position="182"/>
    </location>
</feature>
<dbReference type="EMBL" id="AGNL01007957">
    <property type="protein sequence ID" value="EJK70857.1"/>
    <property type="molecule type" value="Genomic_DNA"/>
</dbReference>
<evidence type="ECO:0000256" key="1">
    <source>
        <dbReference type="SAM" id="MobiDB-lite"/>
    </source>
</evidence>
<feature type="compositionally biased region" description="Basic and acidic residues" evidence="1">
    <location>
        <begin position="59"/>
        <end position="68"/>
    </location>
</feature>
<feature type="compositionally biased region" description="Basic and acidic residues" evidence="1">
    <location>
        <begin position="83"/>
        <end position="109"/>
    </location>
</feature>
<protein>
    <submittedName>
        <fullName evidence="2">Uncharacterized protein</fullName>
    </submittedName>
</protein>
<gene>
    <name evidence="2" type="ORF">THAOC_07746</name>
</gene>
<accession>K0TJR5</accession>
<dbReference type="Proteomes" id="UP000266841">
    <property type="component" value="Unassembled WGS sequence"/>
</dbReference>
<organism evidence="2 3">
    <name type="scientific">Thalassiosira oceanica</name>
    <name type="common">Marine diatom</name>
    <dbReference type="NCBI Taxonomy" id="159749"/>
    <lineage>
        <taxon>Eukaryota</taxon>
        <taxon>Sar</taxon>
        <taxon>Stramenopiles</taxon>
        <taxon>Ochrophyta</taxon>
        <taxon>Bacillariophyta</taxon>
        <taxon>Coscinodiscophyceae</taxon>
        <taxon>Thalassiosirophycidae</taxon>
        <taxon>Thalassiosirales</taxon>
        <taxon>Thalassiosiraceae</taxon>
        <taxon>Thalassiosira</taxon>
    </lineage>
</organism>
<feature type="region of interest" description="Disordered" evidence="1">
    <location>
        <begin position="40"/>
        <end position="182"/>
    </location>
</feature>
<dbReference type="AlphaFoldDB" id="K0TJR5"/>
<proteinExistence type="predicted"/>
<sequence>MAYTYSNPGGRIGPKTKTTKRTITNPDGTRTIITTTEVTDKGETTTTVDTQRLPSLPRIRRESVKMDDGTTGWKKTSTVVHPDGQREVTVEWPDGEKQVTMKDGPKKADASGTSGTSVAQIPEQREAVLPSWPSIPYDSALKRLGRPRGRRAGQGGRLLPADERRQTPDGLDVHHVPGPEPG</sequence>
<name>K0TJR5_THAOC</name>
<evidence type="ECO:0000313" key="2">
    <source>
        <dbReference type="EMBL" id="EJK70857.1"/>
    </source>
</evidence>
<evidence type="ECO:0000313" key="3">
    <source>
        <dbReference type="Proteomes" id="UP000266841"/>
    </source>
</evidence>
<comment type="caution">
    <text evidence="2">The sequence shown here is derived from an EMBL/GenBank/DDBJ whole genome shotgun (WGS) entry which is preliminary data.</text>
</comment>
<keyword evidence="3" id="KW-1185">Reference proteome</keyword>
<feature type="region of interest" description="Disordered" evidence="1">
    <location>
        <begin position="1"/>
        <end position="27"/>
    </location>
</feature>
<reference evidence="2 3" key="1">
    <citation type="journal article" date="2012" name="Genome Biol.">
        <title>Genome and low-iron response of an oceanic diatom adapted to chronic iron limitation.</title>
        <authorList>
            <person name="Lommer M."/>
            <person name="Specht M."/>
            <person name="Roy A.S."/>
            <person name="Kraemer L."/>
            <person name="Andreson R."/>
            <person name="Gutowska M.A."/>
            <person name="Wolf J."/>
            <person name="Bergner S.V."/>
            <person name="Schilhabel M.B."/>
            <person name="Klostermeier U.C."/>
            <person name="Beiko R.G."/>
            <person name="Rosenstiel P."/>
            <person name="Hippler M."/>
            <person name="Laroche J."/>
        </authorList>
    </citation>
    <scope>NUCLEOTIDE SEQUENCE [LARGE SCALE GENOMIC DNA]</scope>
    <source>
        <strain evidence="2 3">CCMP1005</strain>
    </source>
</reference>
<feature type="compositionally biased region" description="Basic and acidic residues" evidence="1">
    <location>
        <begin position="160"/>
        <end position="182"/>
    </location>
</feature>